<dbReference type="EMBL" id="JAVHJL010000001">
    <property type="protein sequence ID" value="KAK6512582.1"/>
    <property type="molecule type" value="Genomic_DNA"/>
</dbReference>
<protein>
    <submittedName>
        <fullName evidence="1">Uncharacterized protein</fullName>
    </submittedName>
</protein>
<evidence type="ECO:0000313" key="1">
    <source>
        <dbReference type="EMBL" id="KAK6512582.1"/>
    </source>
</evidence>
<evidence type="ECO:0000313" key="2">
    <source>
        <dbReference type="Proteomes" id="UP001370758"/>
    </source>
</evidence>
<dbReference type="Proteomes" id="UP001370758">
    <property type="component" value="Unassembled WGS sequence"/>
</dbReference>
<keyword evidence="2" id="KW-1185">Reference proteome</keyword>
<dbReference type="AlphaFoldDB" id="A0AAV9WRQ6"/>
<accession>A0AAV9WRQ6</accession>
<gene>
    <name evidence="1" type="ORF">TWF481_001466</name>
</gene>
<organism evidence="1 2">
    <name type="scientific">Arthrobotrys musiformis</name>
    <dbReference type="NCBI Taxonomy" id="47236"/>
    <lineage>
        <taxon>Eukaryota</taxon>
        <taxon>Fungi</taxon>
        <taxon>Dikarya</taxon>
        <taxon>Ascomycota</taxon>
        <taxon>Pezizomycotina</taxon>
        <taxon>Orbiliomycetes</taxon>
        <taxon>Orbiliales</taxon>
        <taxon>Orbiliaceae</taxon>
        <taxon>Arthrobotrys</taxon>
    </lineage>
</organism>
<proteinExistence type="predicted"/>
<sequence length="147" mass="17126">MPCSSEPYRFRFFDMAMCLNTILIGRNPAPTAEDVRAITYYVFRIAEHKSKLRDLWVRQGELRSEVPYPHQRSIIGAIRAAQRQFENLAVDLEIKPGAVEMTREEECMMMQLLIASLSDPCLRERLDNMAFGDMPEDCRDLLHEAWE</sequence>
<comment type="caution">
    <text evidence="1">The sequence shown here is derived from an EMBL/GenBank/DDBJ whole genome shotgun (WGS) entry which is preliminary data.</text>
</comment>
<name>A0AAV9WRQ6_9PEZI</name>
<reference evidence="1 2" key="1">
    <citation type="submission" date="2023-08" db="EMBL/GenBank/DDBJ databases">
        <authorList>
            <person name="Palmer J.M."/>
        </authorList>
    </citation>
    <scope>NUCLEOTIDE SEQUENCE [LARGE SCALE GENOMIC DNA]</scope>
    <source>
        <strain evidence="1 2">TWF481</strain>
    </source>
</reference>